<dbReference type="Proteomes" id="UP001500936">
    <property type="component" value="Unassembled WGS sequence"/>
</dbReference>
<dbReference type="EMBL" id="BAABHB010000002">
    <property type="protein sequence ID" value="GAA4401288.1"/>
    <property type="molecule type" value="Genomic_DNA"/>
</dbReference>
<sequence length="191" mass="21234">MIFSHVLSEAVLASTGFGVFWHYYQRMARYNRILWGFFLLTISLAAVAGLLWFAGYQAIGQLYHALITLAGSLGIVSVVTAVWALLNNLTLGVFSFAVTLVLGLFLFILLRLPPISDFAPVVTALSILVVMLMAVYGLMRRNPRSVWIIFAVMLLGLSTKAPSFYRYIHPTDFYHYTVALSLLCFGKAAEV</sequence>
<keyword evidence="3" id="KW-1185">Reference proteome</keyword>
<reference evidence="3" key="1">
    <citation type="journal article" date="2019" name="Int. J. Syst. Evol. Microbiol.">
        <title>The Global Catalogue of Microorganisms (GCM) 10K type strain sequencing project: providing services to taxonomists for standard genome sequencing and annotation.</title>
        <authorList>
            <consortium name="The Broad Institute Genomics Platform"/>
            <consortium name="The Broad Institute Genome Sequencing Center for Infectious Disease"/>
            <person name="Wu L."/>
            <person name="Ma J."/>
        </authorList>
    </citation>
    <scope>NUCLEOTIDE SEQUENCE [LARGE SCALE GENOMIC DNA]</scope>
    <source>
        <strain evidence="3">JCM 17925</strain>
    </source>
</reference>
<evidence type="ECO:0000313" key="3">
    <source>
        <dbReference type="Proteomes" id="UP001500936"/>
    </source>
</evidence>
<feature type="transmembrane region" description="Helical" evidence="1">
    <location>
        <begin position="118"/>
        <end position="139"/>
    </location>
</feature>
<keyword evidence="1" id="KW-1133">Transmembrane helix</keyword>
<feature type="transmembrane region" description="Helical" evidence="1">
    <location>
        <begin position="6"/>
        <end position="24"/>
    </location>
</feature>
<feature type="transmembrane region" description="Helical" evidence="1">
    <location>
        <begin position="33"/>
        <end position="56"/>
    </location>
</feature>
<protein>
    <submittedName>
        <fullName evidence="2">Uncharacterized protein</fullName>
    </submittedName>
</protein>
<organism evidence="2 3">
    <name type="scientific">Nibrella viscosa</name>
    <dbReference type="NCBI Taxonomy" id="1084524"/>
    <lineage>
        <taxon>Bacteria</taxon>
        <taxon>Pseudomonadati</taxon>
        <taxon>Bacteroidota</taxon>
        <taxon>Cytophagia</taxon>
        <taxon>Cytophagales</taxon>
        <taxon>Spirosomataceae</taxon>
        <taxon>Nibrella</taxon>
    </lineage>
</organism>
<dbReference type="RefSeq" id="WP_345265604.1">
    <property type="nucleotide sequence ID" value="NZ_BAABHB010000002.1"/>
</dbReference>
<feature type="transmembrane region" description="Helical" evidence="1">
    <location>
        <begin position="93"/>
        <end position="112"/>
    </location>
</feature>
<feature type="transmembrane region" description="Helical" evidence="1">
    <location>
        <begin position="146"/>
        <end position="167"/>
    </location>
</feature>
<keyword evidence="1" id="KW-0472">Membrane</keyword>
<keyword evidence="1" id="KW-0812">Transmembrane</keyword>
<proteinExistence type="predicted"/>
<evidence type="ECO:0000256" key="1">
    <source>
        <dbReference type="SAM" id="Phobius"/>
    </source>
</evidence>
<gene>
    <name evidence="2" type="ORF">GCM10023187_15330</name>
</gene>
<feature type="transmembrane region" description="Helical" evidence="1">
    <location>
        <begin position="62"/>
        <end position="86"/>
    </location>
</feature>
<comment type="caution">
    <text evidence="2">The sequence shown here is derived from an EMBL/GenBank/DDBJ whole genome shotgun (WGS) entry which is preliminary data.</text>
</comment>
<name>A0ABP8K6B0_9BACT</name>
<accession>A0ABP8K6B0</accession>
<evidence type="ECO:0000313" key="2">
    <source>
        <dbReference type="EMBL" id="GAA4401288.1"/>
    </source>
</evidence>